<dbReference type="EMBL" id="OC000756">
    <property type="protein sequence ID" value="CAD7258246.1"/>
    <property type="molecule type" value="Genomic_DNA"/>
</dbReference>
<dbReference type="AlphaFoldDB" id="A0A7R9AQ32"/>
<reference evidence="1" key="1">
    <citation type="submission" date="2020-11" db="EMBL/GenBank/DDBJ databases">
        <authorList>
            <person name="Tran Van P."/>
        </authorList>
    </citation>
    <scope>NUCLEOTIDE SEQUENCE</scope>
</reference>
<name>A0A7R9AQ32_TIMSH</name>
<accession>A0A7R9AQ32</accession>
<protein>
    <submittedName>
        <fullName evidence="1">Uncharacterized protein</fullName>
    </submittedName>
</protein>
<gene>
    <name evidence="1" type="ORF">TSIB3V08_LOCUS2485</name>
</gene>
<evidence type="ECO:0000313" key="1">
    <source>
        <dbReference type="EMBL" id="CAD7258246.1"/>
    </source>
</evidence>
<organism evidence="1">
    <name type="scientific">Timema shepardi</name>
    <name type="common">Walking stick</name>
    <dbReference type="NCBI Taxonomy" id="629360"/>
    <lineage>
        <taxon>Eukaryota</taxon>
        <taxon>Metazoa</taxon>
        <taxon>Ecdysozoa</taxon>
        <taxon>Arthropoda</taxon>
        <taxon>Hexapoda</taxon>
        <taxon>Insecta</taxon>
        <taxon>Pterygota</taxon>
        <taxon>Neoptera</taxon>
        <taxon>Polyneoptera</taxon>
        <taxon>Phasmatodea</taxon>
        <taxon>Timematodea</taxon>
        <taxon>Timematoidea</taxon>
        <taxon>Timematidae</taxon>
        <taxon>Timema</taxon>
    </lineage>
</organism>
<sequence>MMWMDTFPFPIWGRQWRQYYSLTRRKSTRLSQWRPAVAKVFVGLFPSESVWSLMSPNIHVFVGLSAIVSLYWLRCQHVWCLDSQECQRASRSGNLADLPVMPRTCLATLEVQRKRWGGRKVVDSQSDALEVIASSASLGIPAFLRANADSFLRRPSTLATIVVVLSSITGVSQMGSCAYLPLRPCSLLRDREETKTPQYLIMHDSPFAIGMAAAAVSYHHSSGEWTIHAIWKSVGRGGTNIVIGLVGERRRCGKRGAEVERRTIHETVTIDIGTHATLGTRTHVTFDTGTLVTFDTRTHVTFDTGTLVTLDTGTHVTFDIRTHVTIDIGTHATLGTRTHVTFDTGTLVTFDTRTHVTFDTETLVTFDTRTHVTFDTGTLVTFGTRTHATFDTRTHATFDTGTLVTFDTRTHVTFGTGTLVTLDTGTHTLEHTLPSTLEHTLPSTLERTLLSALEHTLPSTLEHTLPSTLEHTLPSTLERTLLSTLEHTLPSTLEHKLPSTLEHTIYQRRRKIEADVTGLERAEFSSLPSRSTRVALPCHRRARRVVARRLAEVEGTKKREKKMDFRRKEAFLKGKGGGGRKKSHTVLYHLNEKRRRQERNGVEENEVQMGSKSCKGERPLYGFRSFGRETGAKTRRSEREKDERQEIEHGFPLLWRISLCWEDSVGGEGGILSLVRTLLTDGSFRMKRKLGGGFGGNLREWAFGQMRMSRLVWFTDYKDKLLEASVSNGYIRRMVQLKDTRSPVLDVLGLQLL</sequence>
<proteinExistence type="predicted"/>